<sequence length="60" mass="5973">MMGGEMEPGSTGDERVDAVLAALGALPGTPVAGHVAVFERVHLGLQEVLADAESARGATG</sequence>
<evidence type="ECO:0000313" key="2">
    <source>
        <dbReference type="Proteomes" id="UP001500665"/>
    </source>
</evidence>
<proteinExistence type="predicted"/>
<keyword evidence="2" id="KW-1185">Reference proteome</keyword>
<reference evidence="2" key="1">
    <citation type="journal article" date="2019" name="Int. J. Syst. Evol. Microbiol.">
        <title>The Global Catalogue of Microorganisms (GCM) 10K type strain sequencing project: providing services to taxonomists for standard genome sequencing and annotation.</title>
        <authorList>
            <consortium name="The Broad Institute Genomics Platform"/>
            <consortium name="The Broad Institute Genome Sequencing Center for Infectious Disease"/>
            <person name="Wu L."/>
            <person name="Ma J."/>
        </authorList>
    </citation>
    <scope>NUCLEOTIDE SEQUENCE [LARGE SCALE GENOMIC DNA]</scope>
    <source>
        <strain evidence="2">JCM 10696</strain>
    </source>
</reference>
<organism evidence="1 2">
    <name type="scientific">Actinocorallia libanotica</name>
    <dbReference type="NCBI Taxonomy" id="46162"/>
    <lineage>
        <taxon>Bacteria</taxon>
        <taxon>Bacillati</taxon>
        <taxon>Actinomycetota</taxon>
        <taxon>Actinomycetes</taxon>
        <taxon>Streptosporangiales</taxon>
        <taxon>Thermomonosporaceae</taxon>
        <taxon>Actinocorallia</taxon>
    </lineage>
</organism>
<dbReference type="Proteomes" id="UP001500665">
    <property type="component" value="Unassembled WGS sequence"/>
</dbReference>
<protein>
    <submittedName>
        <fullName evidence="1">Uncharacterized protein</fullName>
    </submittedName>
</protein>
<comment type="caution">
    <text evidence="1">The sequence shown here is derived from an EMBL/GenBank/DDBJ whole genome shotgun (WGS) entry which is preliminary data.</text>
</comment>
<evidence type="ECO:0000313" key="1">
    <source>
        <dbReference type="EMBL" id="GAA0935221.1"/>
    </source>
</evidence>
<gene>
    <name evidence="1" type="ORF">GCM10009550_00140</name>
</gene>
<name>A0ABP4AHJ7_9ACTN</name>
<accession>A0ABP4AHJ7</accession>
<dbReference type="EMBL" id="BAAAHH010000001">
    <property type="protein sequence ID" value="GAA0935221.1"/>
    <property type="molecule type" value="Genomic_DNA"/>
</dbReference>